<name>A0ABR2IIJ8_9PEZI</name>
<dbReference type="Pfam" id="PF01565">
    <property type="entry name" value="FAD_binding_4"/>
    <property type="match status" value="1"/>
</dbReference>
<keyword evidence="4" id="KW-0560">Oxidoreductase</keyword>
<comment type="similarity">
    <text evidence="1">Belongs to the oxygen-dependent FAD-linked oxidoreductase family.</text>
</comment>
<dbReference type="InterPro" id="IPR006094">
    <property type="entry name" value="Oxid_FAD_bind_N"/>
</dbReference>
<keyword evidence="8" id="KW-1185">Reference proteome</keyword>
<gene>
    <name evidence="7" type="ORF">PGQ11_009645</name>
</gene>
<dbReference type="InterPro" id="IPR050416">
    <property type="entry name" value="FAD-linked_Oxidoreductase"/>
</dbReference>
<evidence type="ECO:0000259" key="6">
    <source>
        <dbReference type="PROSITE" id="PS51387"/>
    </source>
</evidence>
<sequence length="548" mass="59081">MTMLLRTLCLAALTAIGAESQAFEPANFNVTQALVERDVNVLALPELASLADRSSTHACQIACDSLDILYGSHAIEFENEIGYSLFAKKYWSRIVGEAKPYCIFWPPTPDSLSVMVLISRLSQCPFAVKSGGHSAFAGGASIEGGITVSLEKLQEITLSADKKTVAVQPGNTWGPVLAALNTSDVTVLAGRISDLAVGGLTLGGGISFLTNQYGLVCDNVASFDVVTASGRIINASPTQHPDLYWSLRGGGNNFGIVTTFHLQAKPLPGDLMFGGTRTFPEASFPQVIKAYVDLTLHSAQDPKAGSWIAWIKKDGAKLASTELWYGAPLAKGADAPILSAFYQIDAVSDTTMTRGHANYVLDHGAGAFETYGRREVFYVATVKASHEIAARAVDIFYDAIGDGTEIAAVKGIFPVLVWQHITDGALKGSARNGGNPMGFDPAGGPVHITQLACSWDLAQDDEVVYKTMSGIMKQIKQESRDLGVANDWVYMNYASQYQDVIASYGAENKAKLKRVAKQYDPRGVFQKLRPGYFKLDRAPVPDDRYFSY</sequence>
<comment type="caution">
    <text evidence="7">The sequence shown here is derived from an EMBL/GenBank/DDBJ whole genome shotgun (WGS) entry which is preliminary data.</text>
</comment>
<evidence type="ECO:0000313" key="8">
    <source>
        <dbReference type="Proteomes" id="UP001390339"/>
    </source>
</evidence>
<dbReference type="InterPro" id="IPR016166">
    <property type="entry name" value="FAD-bd_PCMH"/>
</dbReference>
<evidence type="ECO:0000256" key="4">
    <source>
        <dbReference type="ARBA" id="ARBA00023002"/>
    </source>
</evidence>
<dbReference type="PANTHER" id="PTHR42973:SF34">
    <property type="entry name" value="FAD BINDING DOMAIN PROTEIN (AFU_ORTHOLOGUE AFUA_3G02770)"/>
    <property type="match status" value="1"/>
</dbReference>
<feature type="domain" description="FAD-binding PCMH-type" evidence="6">
    <location>
        <begin position="96"/>
        <end position="267"/>
    </location>
</feature>
<evidence type="ECO:0000256" key="1">
    <source>
        <dbReference type="ARBA" id="ARBA00005466"/>
    </source>
</evidence>
<proteinExistence type="inferred from homology"/>
<dbReference type="EMBL" id="JAPCWZ010000005">
    <property type="protein sequence ID" value="KAK8863410.1"/>
    <property type="molecule type" value="Genomic_DNA"/>
</dbReference>
<evidence type="ECO:0000313" key="7">
    <source>
        <dbReference type="EMBL" id="KAK8863410.1"/>
    </source>
</evidence>
<feature type="chain" id="PRO_5046932206" evidence="5">
    <location>
        <begin position="21"/>
        <end position="548"/>
    </location>
</feature>
<dbReference type="PANTHER" id="PTHR42973">
    <property type="entry name" value="BINDING OXIDOREDUCTASE, PUTATIVE (AFU_ORTHOLOGUE AFUA_1G17690)-RELATED"/>
    <property type="match status" value="1"/>
</dbReference>
<evidence type="ECO:0000256" key="3">
    <source>
        <dbReference type="ARBA" id="ARBA00022827"/>
    </source>
</evidence>
<dbReference type="Gene3D" id="3.40.462.20">
    <property type="match status" value="1"/>
</dbReference>
<dbReference type="InterPro" id="IPR036318">
    <property type="entry name" value="FAD-bd_PCMH-like_sf"/>
</dbReference>
<reference evidence="7 8" key="1">
    <citation type="journal article" date="2024" name="IMA Fungus">
        <title>Apiospora arundinis, a panoply of carbohydrate-active enzymes and secondary metabolites.</title>
        <authorList>
            <person name="Sorensen T."/>
            <person name="Petersen C."/>
            <person name="Muurmann A.T."/>
            <person name="Christiansen J.V."/>
            <person name="Brundto M.L."/>
            <person name="Overgaard C.K."/>
            <person name="Boysen A.T."/>
            <person name="Wollenberg R.D."/>
            <person name="Larsen T.O."/>
            <person name="Sorensen J.L."/>
            <person name="Nielsen K.L."/>
            <person name="Sondergaard T.E."/>
        </authorList>
    </citation>
    <scope>NUCLEOTIDE SEQUENCE [LARGE SCALE GENOMIC DNA]</scope>
    <source>
        <strain evidence="7 8">AAU 773</strain>
    </source>
</reference>
<dbReference type="SUPFAM" id="SSF56176">
    <property type="entry name" value="FAD-binding/transporter-associated domain-like"/>
    <property type="match status" value="1"/>
</dbReference>
<dbReference type="Gene3D" id="3.30.465.10">
    <property type="match status" value="1"/>
</dbReference>
<accession>A0ABR2IIJ8</accession>
<evidence type="ECO:0000256" key="2">
    <source>
        <dbReference type="ARBA" id="ARBA00022630"/>
    </source>
</evidence>
<keyword evidence="5" id="KW-0732">Signal</keyword>
<evidence type="ECO:0000256" key="5">
    <source>
        <dbReference type="SAM" id="SignalP"/>
    </source>
</evidence>
<keyword evidence="3" id="KW-0274">FAD</keyword>
<keyword evidence="2" id="KW-0285">Flavoprotein</keyword>
<dbReference type="PROSITE" id="PS51387">
    <property type="entry name" value="FAD_PCMH"/>
    <property type="match status" value="1"/>
</dbReference>
<dbReference type="Proteomes" id="UP001390339">
    <property type="component" value="Unassembled WGS sequence"/>
</dbReference>
<protein>
    <submittedName>
        <fullName evidence="7">FAD binding domain-containing protein</fullName>
    </submittedName>
</protein>
<organism evidence="7 8">
    <name type="scientific">Apiospora arundinis</name>
    <dbReference type="NCBI Taxonomy" id="335852"/>
    <lineage>
        <taxon>Eukaryota</taxon>
        <taxon>Fungi</taxon>
        <taxon>Dikarya</taxon>
        <taxon>Ascomycota</taxon>
        <taxon>Pezizomycotina</taxon>
        <taxon>Sordariomycetes</taxon>
        <taxon>Xylariomycetidae</taxon>
        <taxon>Amphisphaeriales</taxon>
        <taxon>Apiosporaceae</taxon>
        <taxon>Apiospora</taxon>
    </lineage>
</organism>
<feature type="signal peptide" evidence="5">
    <location>
        <begin position="1"/>
        <end position="20"/>
    </location>
</feature>
<dbReference type="InterPro" id="IPR016169">
    <property type="entry name" value="FAD-bd_PCMH_sub2"/>
</dbReference>